<feature type="domain" description="N-acetyltransferase" evidence="3">
    <location>
        <begin position="4"/>
        <end position="170"/>
    </location>
</feature>
<dbReference type="PANTHER" id="PTHR43877">
    <property type="entry name" value="AMINOALKYLPHOSPHONATE N-ACETYLTRANSFERASE-RELATED-RELATED"/>
    <property type="match status" value="1"/>
</dbReference>
<evidence type="ECO:0000313" key="5">
    <source>
        <dbReference type="Proteomes" id="UP000294498"/>
    </source>
</evidence>
<comment type="caution">
    <text evidence="4">The sequence shown here is derived from an EMBL/GenBank/DDBJ whole genome shotgun (WGS) entry which is preliminary data.</text>
</comment>
<evidence type="ECO:0000313" key="4">
    <source>
        <dbReference type="EMBL" id="TDX01028.1"/>
    </source>
</evidence>
<keyword evidence="2" id="KW-0012">Acyltransferase</keyword>
<dbReference type="AlphaFoldDB" id="A0A4R8DT12"/>
<dbReference type="Gene3D" id="3.40.630.30">
    <property type="match status" value="1"/>
</dbReference>
<dbReference type="SUPFAM" id="SSF55729">
    <property type="entry name" value="Acyl-CoA N-acyltransferases (Nat)"/>
    <property type="match status" value="1"/>
</dbReference>
<accession>A0A4R8DT12</accession>
<dbReference type="OrthoDB" id="5419426at2"/>
<dbReference type="CDD" id="cd04301">
    <property type="entry name" value="NAT_SF"/>
    <property type="match status" value="1"/>
</dbReference>
<keyword evidence="1 4" id="KW-0808">Transferase</keyword>
<sequence length="170" mass="18553">MPDIHIRDIQPGDNAPLALIVRNALAEFGANKPGTVYFDPTTDHLYELFQRAGACFFVAESATAGSAAATAALLLGGAGIYPSEGLPPDTCELCKMYLRPEARGQGLGGRLIQRCLEQARAMGYRRVYLESMPELSQALSVYERFGFQYLDGPMGNTGHFGCDRWMLLTL</sequence>
<evidence type="ECO:0000259" key="3">
    <source>
        <dbReference type="PROSITE" id="PS51186"/>
    </source>
</evidence>
<keyword evidence="5" id="KW-1185">Reference proteome</keyword>
<gene>
    <name evidence="4" type="ORF">EDB95_2059</name>
</gene>
<dbReference type="Proteomes" id="UP000294498">
    <property type="component" value="Unassembled WGS sequence"/>
</dbReference>
<name>A0A4R8DT12_9BACT</name>
<evidence type="ECO:0000256" key="1">
    <source>
        <dbReference type="ARBA" id="ARBA00022679"/>
    </source>
</evidence>
<dbReference type="InterPro" id="IPR016181">
    <property type="entry name" value="Acyl_CoA_acyltransferase"/>
</dbReference>
<dbReference type="EMBL" id="SODV01000001">
    <property type="protein sequence ID" value="TDX01028.1"/>
    <property type="molecule type" value="Genomic_DNA"/>
</dbReference>
<evidence type="ECO:0000256" key="2">
    <source>
        <dbReference type="ARBA" id="ARBA00023315"/>
    </source>
</evidence>
<reference evidence="4 5" key="1">
    <citation type="submission" date="2019-03" db="EMBL/GenBank/DDBJ databases">
        <title>Genomic Encyclopedia of Type Strains, Phase IV (KMG-IV): sequencing the most valuable type-strain genomes for metagenomic binning, comparative biology and taxonomic classification.</title>
        <authorList>
            <person name="Goeker M."/>
        </authorList>
    </citation>
    <scope>NUCLEOTIDE SEQUENCE [LARGE SCALE GENOMIC DNA]</scope>
    <source>
        <strain evidence="4 5">DSM 100059</strain>
    </source>
</reference>
<dbReference type="RefSeq" id="WP_133993231.1">
    <property type="nucleotide sequence ID" value="NZ_SODV01000001.1"/>
</dbReference>
<protein>
    <submittedName>
        <fullName evidence="4">Putative acetyltransferase</fullName>
    </submittedName>
</protein>
<dbReference type="GO" id="GO:0016747">
    <property type="term" value="F:acyltransferase activity, transferring groups other than amino-acyl groups"/>
    <property type="evidence" value="ECO:0007669"/>
    <property type="project" value="InterPro"/>
</dbReference>
<organism evidence="4 5">
    <name type="scientific">Dinghuibacter silviterrae</name>
    <dbReference type="NCBI Taxonomy" id="1539049"/>
    <lineage>
        <taxon>Bacteria</taxon>
        <taxon>Pseudomonadati</taxon>
        <taxon>Bacteroidota</taxon>
        <taxon>Chitinophagia</taxon>
        <taxon>Chitinophagales</taxon>
        <taxon>Chitinophagaceae</taxon>
        <taxon>Dinghuibacter</taxon>
    </lineage>
</organism>
<proteinExistence type="predicted"/>
<dbReference type="Pfam" id="PF00583">
    <property type="entry name" value="Acetyltransf_1"/>
    <property type="match status" value="1"/>
</dbReference>
<dbReference type="InterPro" id="IPR050832">
    <property type="entry name" value="Bact_Acetyltransf"/>
</dbReference>
<dbReference type="InterPro" id="IPR000182">
    <property type="entry name" value="GNAT_dom"/>
</dbReference>
<dbReference type="PROSITE" id="PS51186">
    <property type="entry name" value="GNAT"/>
    <property type="match status" value="1"/>
</dbReference>